<feature type="region of interest" description="Disordered" evidence="4">
    <location>
        <begin position="711"/>
        <end position="741"/>
    </location>
</feature>
<dbReference type="GO" id="GO:0005634">
    <property type="term" value="C:nucleus"/>
    <property type="evidence" value="ECO:0007669"/>
    <property type="project" value="TreeGrafter"/>
</dbReference>
<feature type="compositionally biased region" description="Low complexity" evidence="4">
    <location>
        <begin position="376"/>
        <end position="394"/>
    </location>
</feature>
<dbReference type="InterPro" id="IPR051833">
    <property type="entry name" value="TC-DDR_regulator"/>
</dbReference>
<evidence type="ECO:0000256" key="4">
    <source>
        <dbReference type="SAM" id="MobiDB-lite"/>
    </source>
</evidence>
<name>A0A8K0NWH5_LADFU</name>
<reference evidence="5" key="1">
    <citation type="submission" date="2013-04" db="EMBL/GenBank/DDBJ databases">
        <authorList>
            <person name="Qu J."/>
            <person name="Murali S.C."/>
            <person name="Bandaranaike D."/>
            <person name="Bellair M."/>
            <person name="Blankenburg K."/>
            <person name="Chao H."/>
            <person name="Dinh H."/>
            <person name="Doddapaneni H."/>
            <person name="Downs B."/>
            <person name="Dugan-Rocha S."/>
            <person name="Elkadiri S."/>
            <person name="Gnanaolivu R.D."/>
            <person name="Hernandez B."/>
            <person name="Javaid M."/>
            <person name="Jayaseelan J.C."/>
            <person name="Lee S."/>
            <person name="Li M."/>
            <person name="Ming W."/>
            <person name="Munidasa M."/>
            <person name="Muniz J."/>
            <person name="Nguyen L."/>
            <person name="Ongeri F."/>
            <person name="Osuji N."/>
            <person name="Pu L.-L."/>
            <person name="Puazo M."/>
            <person name="Qu C."/>
            <person name="Quiroz J."/>
            <person name="Raj R."/>
            <person name="Weissenberger G."/>
            <person name="Xin Y."/>
            <person name="Zou X."/>
            <person name="Han Y."/>
            <person name="Richards S."/>
            <person name="Worley K."/>
            <person name="Muzny D."/>
            <person name="Gibbs R."/>
        </authorList>
    </citation>
    <scope>NUCLEOTIDE SEQUENCE</scope>
    <source>
        <strain evidence="5">Sampled in the wild</strain>
    </source>
</reference>
<feature type="region of interest" description="Disordered" evidence="4">
    <location>
        <begin position="87"/>
        <end position="483"/>
    </location>
</feature>
<feature type="region of interest" description="Disordered" evidence="4">
    <location>
        <begin position="765"/>
        <end position="791"/>
    </location>
</feature>
<dbReference type="InterPro" id="IPR022166">
    <property type="entry name" value="UBAP2/Lig"/>
</dbReference>
<dbReference type="Pfam" id="PF12478">
    <property type="entry name" value="UBAP2-Lig"/>
    <property type="match status" value="1"/>
</dbReference>
<feature type="region of interest" description="Disordered" evidence="4">
    <location>
        <begin position="24"/>
        <end position="64"/>
    </location>
</feature>
<feature type="region of interest" description="Disordered" evidence="4">
    <location>
        <begin position="821"/>
        <end position="861"/>
    </location>
</feature>
<feature type="compositionally biased region" description="Low complexity" evidence="4">
    <location>
        <begin position="228"/>
        <end position="304"/>
    </location>
</feature>
<dbReference type="Proteomes" id="UP000792457">
    <property type="component" value="Unassembled WGS sequence"/>
</dbReference>
<feature type="region of interest" description="Disordered" evidence="4">
    <location>
        <begin position="504"/>
        <end position="537"/>
    </location>
</feature>
<dbReference type="AlphaFoldDB" id="A0A8K0NWH5"/>
<feature type="compositionally biased region" description="Low complexity" evidence="4">
    <location>
        <begin position="402"/>
        <end position="445"/>
    </location>
</feature>
<feature type="compositionally biased region" description="Polar residues" evidence="4">
    <location>
        <begin position="153"/>
        <end position="164"/>
    </location>
</feature>
<evidence type="ECO:0008006" key="7">
    <source>
        <dbReference type="Google" id="ProtNLM"/>
    </source>
</evidence>
<feature type="compositionally biased region" description="Gly residues" evidence="4">
    <location>
        <begin position="305"/>
        <end position="316"/>
    </location>
</feature>
<comment type="subcellular location">
    <subcellularLocation>
        <location evidence="1">Cytoplasm</location>
    </subcellularLocation>
</comment>
<evidence type="ECO:0000313" key="5">
    <source>
        <dbReference type="EMBL" id="KAG8227090.1"/>
    </source>
</evidence>
<keyword evidence="2" id="KW-0963">Cytoplasm</keyword>
<dbReference type="PANTHER" id="PTHR16308:SF13">
    <property type="entry name" value="PROTEIN LINGERER"/>
    <property type="match status" value="1"/>
</dbReference>
<proteinExistence type="predicted"/>
<feature type="compositionally biased region" description="Low complexity" evidence="4">
    <location>
        <begin position="505"/>
        <end position="525"/>
    </location>
</feature>
<keyword evidence="3" id="KW-0597">Phosphoprotein</keyword>
<evidence type="ECO:0000256" key="1">
    <source>
        <dbReference type="ARBA" id="ARBA00004496"/>
    </source>
</evidence>
<organism evidence="5 6">
    <name type="scientific">Ladona fulva</name>
    <name type="common">Scarce chaser dragonfly</name>
    <name type="synonym">Libellula fulva</name>
    <dbReference type="NCBI Taxonomy" id="123851"/>
    <lineage>
        <taxon>Eukaryota</taxon>
        <taxon>Metazoa</taxon>
        <taxon>Ecdysozoa</taxon>
        <taxon>Arthropoda</taxon>
        <taxon>Hexapoda</taxon>
        <taxon>Insecta</taxon>
        <taxon>Pterygota</taxon>
        <taxon>Palaeoptera</taxon>
        <taxon>Odonata</taxon>
        <taxon>Epiprocta</taxon>
        <taxon>Anisoptera</taxon>
        <taxon>Libelluloidea</taxon>
        <taxon>Libellulidae</taxon>
        <taxon>Ladona</taxon>
    </lineage>
</organism>
<dbReference type="OrthoDB" id="5918007at2759"/>
<dbReference type="GO" id="GO:0005737">
    <property type="term" value="C:cytoplasm"/>
    <property type="evidence" value="ECO:0007669"/>
    <property type="project" value="UniProtKB-SubCell"/>
</dbReference>
<feature type="compositionally biased region" description="Polar residues" evidence="4">
    <location>
        <begin position="844"/>
        <end position="861"/>
    </location>
</feature>
<feature type="compositionally biased region" description="Polar residues" evidence="4">
    <location>
        <begin position="87"/>
        <end position="101"/>
    </location>
</feature>
<feature type="compositionally biased region" description="Polar residues" evidence="4">
    <location>
        <begin position="617"/>
        <end position="642"/>
    </location>
</feature>
<feature type="compositionally biased region" description="Low complexity" evidence="4">
    <location>
        <begin position="317"/>
        <end position="368"/>
    </location>
</feature>
<evidence type="ECO:0000313" key="6">
    <source>
        <dbReference type="Proteomes" id="UP000792457"/>
    </source>
</evidence>
<feature type="compositionally biased region" description="Polar residues" evidence="4">
    <location>
        <begin position="110"/>
        <end position="139"/>
    </location>
</feature>
<sequence>MSASFSTSSFGGSAASYSNQIKVQTSVPPPASQSSVTQSMPARTKSQRPRVPPPSKIPSTAVEMPGDAINSSITFLDVQFGGLEFGSETSSFDFSSDQSKYSGAGAASIDSVSNSGTSSAIDLNASNSSKSQSTTLDGYSSSSTQQSSKDHNQSGMSMGQNQKLSGPENIQYPSNQNAEHKPSQPAFSQARVSGSGASGMDIGKSDAGLSYSASSTVTYQNSYQNQKPSASVYPPPSSYSTSSGYTSSQAQSSSTPYQSSQSQSSFPQSQSNSAYASQAANSSYPSSQASNSAPSYSSAQSVVSGSGGASSSGTGSGSYASSQPSVSSSSSYQTSGSQAVPTPPVSSSAAATSSAYQVAGSTASTPSAPSGPPSSFPSSMSQSASANSSYPSQSTYQSAGQSGYANSSSLGQSSGSSGGYTSSSAGQYQNSYGSASAATSQSHSTLHISGTGHGKIVSSVNSASKEPQFETTTTSSSNLSSTIPATTSSALSTNVNVSPALGLPTSSQTVNASNSSSTKVSSSTGKTGGLPNIPPGVPPIMGTHQYIMSQAGLPYFAGVQQPVFSYEDLQLLQQRIPHVQAGYYDLGYQAPTSLATGREGGLASVAYSVSDGRFARTDNNSSPVPSTLSQQNPSQAHQQPMLNPTALPPGYAYFYGGGMVPAGSFQYGTPAIYPMPTATNAHGATNNTQYPKPGSYGSAYGSGYDNLSQNQEYGKTGYVSGNQSQSKGGVGGNSGTAGSSASELGATMYSKSHVALGKVNSYDKQGFHSGTPPPFNMAGTQTTPMGAPSGTYPHHLFIPAMAPHQHHSTTLMHQPLHTMEMRNPGRRSESGSTSGQRSQSSNQPNKSGGKQGYSASYWANN</sequence>
<dbReference type="EMBL" id="KZ308311">
    <property type="protein sequence ID" value="KAG8227090.1"/>
    <property type="molecule type" value="Genomic_DNA"/>
</dbReference>
<keyword evidence="6" id="KW-1185">Reference proteome</keyword>
<protein>
    <recommendedName>
        <fullName evidence="7">Ubiquitin-associated protein 2</fullName>
    </recommendedName>
</protein>
<feature type="compositionally biased region" description="Polar residues" evidence="4">
    <location>
        <begin position="211"/>
        <end position="227"/>
    </location>
</feature>
<evidence type="ECO:0000256" key="2">
    <source>
        <dbReference type="ARBA" id="ARBA00022490"/>
    </source>
</evidence>
<feature type="compositionally biased region" description="Low complexity" evidence="4">
    <location>
        <begin position="830"/>
        <end position="843"/>
    </location>
</feature>
<feature type="compositionally biased region" description="Polar residues" evidence="4">
    <location>
        <begin position="24"/>
        <end position="41"/>
    </location>
</feature>
<feature type="region of interest" description="Disordered" evidence="4">
    <location>
        <begin position="614"/>
        <end position="643"/>
    </location>
</feature>
<reference evidence="5" key="2">
    <citation type="submission" date="2017-10" db="EMBL/GenBank/DDBJ databases">
        <title>Ladona fulva Genome sequencing and assembly.</title>
        <authorList>
            <person name="Murali S."/>
            <person name="Richards S."/>
            <person name="Bandaranaike D."/>
            <person name="Bellair M."/>
            <person name="Blankenburg K."/>
            <person name="Chao H."/>
            <person name="Dinh H."/>
            <person name="Doddapaneni H."/>
            <person name="Dugan-Rocha S."/>
            <person name="Elkadiri S."/>
            <person name="Gnanaolivu R."/>
            <person name="Hernandez B."/>
            <person name="Skinner E."/>
            <person name="Javaid M."/>
            <person name="Lee S."/>
            <person name="Li M."/>
            <person name="Ming W."/>
            <person name="Munidasa M."/>
            <person name="Muniz J."/>
            <person name="Nguyen L."/>
            <person name="Hughes D."/>
            <person name="Osuji N."/>
            <person name="Pu L.-L."/>
            <person name="Puazo M."/>
            <person name="Qu C."/>
            <person name="Quiroz J."/>
            <person name="Raj R."/>
            <person name="Weissenberger G."/>
            <person name="Xin Y."/>
            <person name="Zou X."/>
            <person name="Han Y."/>
            <person name="Worley K."/>
            <person name="Muzny D."/>
            <person name="Gibbs R."/>
        </authorList>
    </citation>
    <scope>NUCLEOTIDE SEQUENCE</scope>
    <source>
        <strain evidence="5">Sampled in the wild</strain>
    </source>
</reference>
<feature type="compositionally biased region" description="Low complexity" evidence="4">
    <location>
        <begin position="471"/>
        <end position="482"/>
    </location>
</feature>
<evidence type="ECO:0000256" key="3">
    <source>
        <dbReference type="ARBA" id="ARBA00022553"/>
    </source>
</evidence>
<comment type="caution">
    <text evidence="5">The sequence shown here is derived from an EMBL/GenBank/DDBJ whole genome shotgun (WGS) entry which is preliminary data.</text>
</comment>
<gene>
    <name evidence="5" type="ORF">J437_LFUL007427</name>
</gene>
<accession>A0A8K0NWH5</accession>
<dbReference type="PANTHER" id="PTHR16308">
    <property type="entry name" value="UBIQUITIN ASSOCIATED PROTEIN 2-LIKE/LINGERER"/>
    <property type="match status" value="1"/>
</dbReference>